<keyword evidence="2" id="KW-1185">Reference proteome</keyword>
<dbReference type="OrthoDB" id="10379206at2759"/>
<dbReference type="EMBL" id="FUEG01000001">
    <property type="protein sequence ID" value="SJK98397.1"/>
    <property type="molecule type" value="Genomic_DNA"/>
</dbReference>
<protein>
    <submittedName>
        <fullName evidence="1">Uncharacterized protein</fullName>
    </submittedName>
</protein>
<evidence type="ECO:0000313" key="2">
    <source>
        <dbReference type="Proteomes" id="UP000219338"/>
    </source>
</evidence>
<dbReference type="AlphaFoldDB" id="A0A284QPK2"/>
<proteinExistence type="predicted"/>
<sequence>MQIHQIHLGLYSLALLSSHPPQGPKAPRNGDRCCRGIFLTFPSYVVRRSFVPDLFSSAAPPDVLASPTGTICNVKACLEHRLRGGTRQRVYMNLQCPEDPAQPKVAFFLVLAGSSSFRMFRDPTLCEHKARKLQLNDVDTSFDNVASTFRASRRGQTSSVPLAVTAIGSSPLAALVRLGPTSAYILSVHRPIRYRYLYLLYGTAT</sequence>
<organism evidence="1 2">
    <name type="scientific">Armillaria ostoyae</name>
    <name type="common">Armillaria root rot fungus</name>
    <dbReference type="NCBI Taxonomy" id="47428"/>
    <lineage>
        <taxon>Eukaryota</taxon>
        <taxon>Fungi</taxon>
        <taxon>Dikarya</taxon>
        <taxon>Basidiomycota</taxon>
        <taxon>Agaricomycotina</taxon>
        <taxon>Agaricomycetes</taxon>
        <taxon>Agaricomycetidae</taxon>
        <taxon>Agaricales</taxon>
        <taxon>Marasmiineae</taxon>
        <taxon>Physalacriaceae</taxon>
        <taxon>Armillaria</taxon>
    </lineage>
</organism>
<gene>
    <name evidence="1" type="ORF">ARMOST_01663</name>
</gene>
<dbReference type="Proteomes" id="UP000219338">
    <property type="component" value="Unassembled WGS sequence"/>
</dbReference>
<name>A0A284QPK2_ARMOS</name>
<accession>A0A284QPK2</accession>
<reference evidence="2" key="1">
    <citation type="journal article" date="2017" name="Nat. Ecol. Evol.">
        <title>Genome expansion and lineage-specific genetic innovations in the forest pathogenic fungi Armillaria.</title>
        <authorList>
            <person name="Sipos G."/>
            <person name="Prasanna A.N."/>
            <person name="Walter M.C."/>
            <person name="O'Connor E."/>
            <person name="Balint B."/>
            <person name="Krizsan K."/>
            <person name="Kiss B."/>
            <person name="Hess J."/>
            <person name="Varga T."/>
            <person name="Slot J."/>
            <person name="Riley R."/>
            <person name="Boka B."/>
            <person name="Rigling D."/>
            <person name="Barry K."/>
            <person name="Lee J."/>
            <person name="Mihaltcheva S."/>
            <person name="LaButti K."/>
            <person name="Lipzen A."/>
            <person name="Waldron R."/>
            <person name="Moloney N.M."/>
            <person name="Sperisen C."/>
            <person name="Kredics L."/>
            <person name="Vagvoelgyi C."/>
            <person name="Patrignani A."/>
            <person name="Fitzpatrick D."/>
            <person name="Nagy I."/>
            <person name="Doyle S."/>
            <person name="Anderson J.B."/>
            <person name="Grigoriev I.V."/>
            <person name="Gueldener U."/>
            <person name="Muensterkoetter M."/>
            <person name="Nagy L.G."/>
        </authorList>
    </citation>
    <scope>NUCLEOTIDE SEQUENCE [LARGE SCALE GENOMIC DNA]</scope>
    <source>
        <strain evidence="2">C18/9</strain>
    </source>
</reference>
<evidence type="ECO:0000313" key="1">
    <source>
        <dbReference type="EMBL" id="SJK98397.1"/>
    </source>
</evidence>